<feature type="non-terminal residue" evidence="2">
    <location>
        <position position="1"/>
    </location>
</feature>
<comment type="caution">
    <text evidence="2">The sequence shown here is derived from an EMBL/GenBank/DDBJ whole genome shotgun (WGS) entry which is preliminary data.</text>
</comment>
<dbReference type="GO" id="GO:0005737">
    <property type="term" value="C:cytoplasm"/>
    <property type="evidence" value="ECO:0007669"/>
    <property type="project" value="TreeGrafter"/>
</dbReference>
<evidence type="ECO:0000313" key="2">
    <source>
        <dbReference type="EMBL" id="GAH95447.1"/>
    </source>
</evidence>
<evidence type="ECO:0000259" key="1">
    <source>
        <dbReference type="Pfam" id="PF12850"/>
    </source>
</evidence>
<dbReference type="PANTHER" id="PTHR42850">
    <property type="entry name" value="METALLOPHOSPHOESTERASE"/>
    <property type="match status" value="1"/>
</dbReference>
<dbReference type="InterPro" id="IPR011152">
    <property type="entry name" value="Pesterase_MJ0912"/>
</dbReference>
<sequence>DRIHQEKVDKIVCLGDLVGYNANPNECVELSKNENIQCILGNHDAAVVGKADINFFNVIAKQAILWTKKKLTTKNIQFLESLSENCFIDSDFFIVHGSPADRDEYIFTLREAKHHFEYLKKNSIRLCFFGHTHRRSLYQLTSKGNFKDKTGEESLKLRKSNYYMINPGGVGQPRDSDPRASFLFYDSDKNIIEMVRLEYDINKCAKKVLDAGLDVRLAQRLFFGM</sequence>
<dbReference type="SUPFAM" id="SSF56300">
    <property type="entry name" value="Metallo-dependent phosphatases"/>
    <property type="match status" value="1"/>
</dbReference>
<dbReference type="InterPro" id="IPR029052">
    <property type="entry name" value="Metallo-depent_PP-like"/>
</dbReference>
<accession>X1JN18</accession>
<name>X1JN18_9ZZZZ</name>
<organism evidence="2">
    <name type="scientific">marine sediment metagenome</name>
    <dbReference type="NCBI Taxonomy" id="412755"/>
    <lineage>
        <taxon>unclassified sequences</taxon>
        <taxon>metagenomes</taxon>
        <taxon>ecological metagenomes</taxon>
    </lineage>
</organism>
<proteinExistence type="predicted"/>
<dbReference type="PIRSF" id="PIRSF000883">
    <property type="entry name" value="Pesterase_MJ0912"/>
    <property type="match status" value="1"/>
</dbReference>
<feature type="domain" description="Calcineurin-like phosphoesterase" evidence="1">
    <location>
        <begin position="3"/>
        <end position="188"/>
    </location>
</feature>
<dbReference type="InterPro" id="IPR050126">
    <property type="entry name" value="Ap4A_hydrolase"/>
</dbReference>
<gene>
    <name evidence="2" type="ORF">S06H3_04039</name>
</gene>
<reference evidence="2" key="1">
    <citation type="journal article" date="2014" name="Front. Microbiol.">
        <title>High frequency of phylogenetically diverse reductive dehalogenase-homologous genes in deep subseafloor sedimentary metagenomes.</title>
        <authorList>
            <person name="Kawai M."/>
            <person name="Futagami T."/>
            <person name="Toyoda A."/>
            <person name="Takaki Y."/>
            <person name="Nishi S."/>
            <person name="Hori S."/>
            <person name="Arai W."/>
            <person name="Tsubouchi T."/>
            <person name="Morono Y."/>
            <person name="Uchiyama I."/>
            <person name="Ito T."/>
            <person name="Fujiyama A."/>
            <person name="Inagaki F."/>
            <person name="Takami H."/>
        </authorList>
    </citation>
    <scope>NUCLEOTIDE SEQUENCE</scope>
    <source>
        <strain evidence="2">Expedition CK06-06</strain>
    </source>
</reference>
<dbReference type="PANTHER" id="PTHR42850:SF2">
    <property type="entry name" value="BLL5683 PROTEIN"/>
    <property type="match status" value="1"/>
</dbReference>
<dbReference type="Gene3D" id="3.60.21.10">
    <property type="match status" value="1"/>
</dbReference>
<dbReference type="GO" id="GO:0016791">
    <property type="term" value="F:phosphatase activity"/>
    <property type="evidence" value="ECO:0007669"/>
    <property type="project" value="TreeGrafter"/>
</dbReference>
<dbReference type="InterPro" id="IPR024654">
    <property type="entry name" value="Calcineurin-like_PHP_lpxH"/>
</dbReference>
<protein>
    <recommendedName>
        <fullName evidence="1">Calcineurin-like phosphoesterase domain-containing protein</fullName>
    </recommendedName>
</protein>
<dbReference type="EMBL" id="BARV01001374">
    <property type="protein sequence ID" value="GAH95447.1"/>
    <property type="molecule type" value="Genomic_DNA"/>
</dbReference>
<dbReference type="AlphaFoldDB" id="X1JN18"/>
<dbReference type="CDD" id="cd00838">
    <property type="entry name" value="MPP_superfamily"/>
    <property type="match status" value="1"/>
</dbReference>
<dbReference type="Pfam" id="PF12850">
    <property type="entry name" value="Metallophos_2"/>
    <property type="match status" value="1"/>
</dbReference>